<dbReference type="Proteomes" id="UP000518206">
    <property type="component" value="Unassembled WGS sequence"/>
</dbReference>
<keyword evidence="2" id="KW-0472">Membrane</keyword>
<feature type="region of interest" description="Disordered" evidence="1">
    <location>
        <begin position="1"/>
        <end position="46"/>
    </location>
</feature>
<accession>A0A7W4UDV2</accession>
<evidence type="ECO:0000256" key="1">
    <source>
        <dbReference type="SAM" id="MobiDB-lite"/>
    </source>
</evidence>
<name>A0A7W4UDV2_9CELL</name>
<feature type="transmembrane region" description="Helical" evidence="2">
    <location>
        <begin position="92"/>
        <end position="110"/>
    </location>
</feature>
<proteinExistence type="predicted"/>
<dbReference type="InterPro" id="IPR025338">
    <property type="entry name" value="DUF4244"/>
</dbReference>
<evidence type="ECO:0008006" key="5">
    <source>
        <dbReference type="Google" id="ProtNLM"/>
    </source>
</evidence>
<sequence length="129" mass="13174">MRTTTDLHPARRTRPGRRGPAPTAPRALTHAARPSTQHTPVSAGHPGCAGVEVVAERDAATTQRAGRVRTVARVVQGRVLAGADAGMATAEYAIATVAAVGFAGLLVVVLRSGEVQGLLLGLIRGALSV</sequence>
<evidence type="ECO:0000313" key="3">
    <source>
        <dbReference type="EMBL" id="MBB2922378.1"/>
    </source>
</evidence>
<reference evidence="3 4" key="2">
    <citation type="submission" date="2020-08" db="EMBL/GenBank/DDBJ databases">
        <authorList>
            <person name="Partida-Martinez L."/>
            <person name="Huntemann M."/>
            <person name="Clum A."/>
            <person name="Wang J."/>
            <person name="Palaniappan K."/>
            <person name="Ritter S."/>
            <person name="Chen I.-M."/>
            <person name="Stamatis D."/>
            <person name="Reddy T."/>
            <person name="O'Malley R."/>
            <person name="Daum C."/>
            <person name="Shapiro N."/>
            <person name="Ivanova N."/>
            <person name="Kyrpides N."/>
            <person name="Woyke T."/>
        </authorList>
    </citation>
    <scope>NUCLEOTIDE SEQUENCE [LARGE SCALE GENOMIC DNA]</scope>
    <source>
        <strain evidence="3 4">RAS26</strain>
    </source>
</reference>
<keyword evidence="2" id="KW-0812">Transmembrane</keyword>
<organism evidence="3 4">
    <name type="scientific">Cellulomonas cellasea</name>
    <dbReference type="NCBI Taxonomy" id="43670"/>
    <lineage>
        <taxon>Bacteria</taxon>
        <taxon>Bacillati</taxon>
        <taxon>Actinomycetota</taxon>
        <taxon>Actinomycetes</taxon>
        <taxon>Micrococcales</taxon>
        <taxon>Cellulomonadaceae</taxon>
        <taxon>Cellulomonas</taxon>
    </lineage>
</organism>
<feature type="compositionally biased region" description="Low complexity" evidence="1">
    <location>
        <begin position="18"/>
        <end position="27"/>
    </location>
</feature>
<evidence type="ECO:0000256" key="2">
    <source>
        <dbReference type="SAM" id="Phobius"/>
    </source>
</evidence>
<evidence type="ECO:0000313" key="4">
    <source>
        <dbReference type="Proteomes" id="UP000518206"/>
    </source>
</evidence>
<comment type="caution">
    <text evidence="3">The sequence shown here is derived from an EMBL/GenBank/DDBJ whole genome shotgun (WGS) entry which is preliminary data.</text>
</comment>
<reference evidence="3 4" key="1">
    <citation type="submission" date="2020-08" db="EMBL/GenBank/DDBJ databases">
        <title>The Agave Microbiome: Exploring the role of microbial communities in plant adaptations to desert environments.</title>
        <authorList>
            <person name="Partida-Martinez L.P."/>
        </authorList>
    </citation>
    <scope>NUCLEOTIDE SEQUENCE [LARGE SCALE GENOMIC DNA]</scope>
    <source>
        <strain evidence="3 4">RAS26</strain>
    </source>
</reference>
<gene>
    <name evidence="3" type="ORF">FHR80_001290</name>
</gene>
<dbReference type="RefSeq" id="WP_183295337.1">
    <property type="nucleotide sequence ID" value="NZ_JACHVX010000002.1"/>
</dbReference>
<dbReference type="Pfam" id="PF14029">
    <property type="entry name" value="DUF4244"/>
    <property type="match status" value="1"/>
</dbReference>
<keyword evidence="2" id="KW-1133">Transmembrane helix</keyword>
<dbReference type="EMBL" id="JACHVX010000002">
    <property type="protein sequence ID" value="MBB2922378.1"/>
    <property type="molecule type" value="Genomic_DNA"/>
</dbReference>
<protein>
    <recommendedName>
        <fullName evidence="5">DUF4244 domain-containing protein</fullName>
    </recommendedName>
</protein>
<dbReference type="AlphaFoldDB" id="A0A7W4UDV2"/>